<sequence>MRYLLRVWVLRTVASGPTVSDPTTYKDATTILRNRGLWDNSSP</sequence>
<dbReference type="Pfam" id="PF13660">
    <property type="entry name" value="DUF4147"/>
    <property type="match status" value="1"/>
</dbReference>
<keyword evidence="3" id="KW-1185">Reference proteome</keyword>
<accession>F0QW04</accession>
<dbReference type="eggNOG" id="arCOG04170">
    <property type="taxonomic scope" value="Archaea"/>
</dbReference>
<dbReference type="AlphaFoldDB" id="F0QW04"/>
<dbReference type="InterPro" id="IPR038614">
    <property type="entry name" value="GK_N_sf"/>
</dbReference>
<dbReference type="Proteomes" id="UP000007485">
    <property type="component" value="Chromosome"/>
</dbReference>
<dbReference type="InterPro" id="IPR025286">
    <property type="entry name" value="MOFRL_assoc_dom"/>
</dbReference>
<proteinExistence type="predicted"/>
<evidence type="ECO:0000313" key="3">
    <source>
        <dbReference type="Proteomes" id="UP000007485"/>
    </source>
</evidence>
<evidence type="ECO:0000259" key="1">
    <source>
        <dbReference type="Pfam" id="PF13660"/>
    </source>
</evidence>
<organism evidence="2 3">
    <name type="scientific">Vulcanisaeta moutnovskia (strain 768-28)</name>
    <dbReference type="NCBI Taxonomy" id="985053"/>
    <lineage>
        <taxon>Archaea</taxon>
        <taxon>Thermoproteota</taxon>
        <taxon>Thermoprotei</taxon>
        <taxon>Thermoproteales</taxon>
        <taxon>Thermoproteaceae</taxon>
        <taxon>Vulcanisaeta</taxon>
    </lineage>
</organism>
<protein>
    <recommendedName>
        <fullName evidence="1">MOFRL-associated domain-containing protein</fullName>
    </recommendedName>
</protein>
<dbReference type="HOGENOM" id="CLU_3228044_0_0_2"/>
<reference evidence="2 3" key="1">
    <citation type="journal article" date="2011" name="J. Bacteriol.">
        <title>Complete genome sequence of 'Vulcanisaeta moutnovskia' strain 768-28, a novel member of the hyperthermophilic crenarchaeal genus vulcanisaeta.</title>
        <authorList>
            <person name="Gumerov V.M."/>
            <person name="Mardanov A.V."/>
            <person name="Beletsky A.V."/>
            <person name="Prokofeva M.I."/>
            <person name="Bonch-Osmolovskaya E.A."/>
            <person name="Ravin N.V."/>
            <person name="Skryabin K.G."/>
        </authorList>
    </citation>
    <scope>NUCLEOTIDE SEQUENCE [LARGE SCALE GENOMIC DNA]</scope>
    <source>
        <strain evidence="2 3">768-28</strain>
    </source>
</reference>
<dbReference type="Gene3D" id="3.40.50.10180">
    <property type="entry name" value="Glycerate kinase, MOFRL-like N-terminal domain"/>
    <property type="match status" value="1"/>
</dbReference>
<dbReference type="SUPFAM" id="SSF82544">
    <property type="entry name" value="GckA/TtuD-like"/>
    <property type="match status" value="1"/>
</dbReference>
<evidence type="ECO:0000313" key="2">
    <source>
        <dbReference type="EMBL" id="ADY00928.1"/>
    </source>
</evidence>
<gene>
    <name evidence="2" type="ordered locus">VMUT_0717</name>
</gene>
<feature type="domain" description="MOFRL-associated" evidence="1">
    <location>
        <begin position="10"/>
        <end position="40"/>
    </location>
</feature>
<dbReference type="KEGG" id="vmo:VMUT_0717"/>
<dbReference type="EMBL" id="CP002529">
    <property type="protein sequence ID" value="ADY00928.1"/>
    <property type="molecule type" value="Genomic_DNA"/>
</dbReference>
<name>F0QW04_VULM7</name>